<protein>
    <submittedName>
        <fullName evidence="9">Sugar ABC transporter permease</fullName>
    </submittedName>
</protein>
<evidence type="ECO:0000259" key="8">
    <source>
        <dbReference type="PROSITE" id="PS50928"/>
    </source>
</evidence>
<comment type="caution">
    <text evidence="9">The sequence shown here is derived from an EMBL/GenBank/DDBJ whole genome shotgun (WGS) entry which is preliminary data.</text>
</comment>
<dbReference type="InterPro" id="IPR035906">
    <property type="entry name" value="MetI-like_sf"/>
</dbReference>
<dbReference type="Pfam" id="PF00528">
    <property type="entry name" value="BPD_transp_1"/>
    <property type="match status" value="1"/>
</dbReference>
<dbReference type="PANTHER" id="PTHR43227:SF8">
    <property type="entry name" value="DIACETYLCHITOBIOSE UPTAKE SYSTEM PERMEASE PROTEIN DASB"/>
    <property type="match status" value="1"/>
</dbReference>
<feature type="transmembrane region" description="Helical" evidence="7">
    <location>
        <begin position="270"/>
        <end position="291"/>
    </location>
</feature>
<feature type="transmembrane region" description="Helical" evidence="7">
    <location>
        <begin position="221"/>
        <end position="238"/>
    </location>
</feature>
<comment type="subcellular location">
    <subcellularLocation>
        <location evidence="1 7">Cell membrane</location>
        <topology evidence="1 7">Multi-pass membrane protein</topology>
    </subcellularLocation>
</comment>
<evidence type="ECO:0000256" key="7">
    <source>
        <dbReference type="RuleBase" id="RU363032"/>
    </source>
</evidence>
<accession>A0ABN3QPP1</accession>
<dbReference type="PROSITE" id="PS50928">
    <property type="entry name" value="ABC_TM1"/>
    <property type="match status" value="1"/>
</dbReference>
<name>A0ABN3QPP1_9ACTN</name>
<evidence type="ECO:0000256" key="3">
    <source>
        <dbReference type="ARBA" id="ARBA00022475"/>
    </source>
</evidence>
<feature type="transmembrane region" description="Helical" evidence="7">
    <location>
        <begin position="115"/>
        <end position="137"/>
    </location>
</feature>
<dbReference type="RefSeq" id="WP_344547967.1">
    <property type="nucleotide sequence ID" value="NZ_BAAATD010000016.1"/>
</dbReference>
<keyword evidence="5 7" id="KW-1133">Transmembrane helix</keyword>
<sequence length="304" mass="32674">MVKAATAARRRRLTAAAFLAPFLVLFVVAMVAPVGYTIWMSLFREQSNGGLGFGGAERVFVGLDNYVRAVSDRGFRSGFANLAIYCVIYIPLMLGGALALALLLDTALVRARRFFQLALFLPHAVPGLIAAIIWLYLYTPGLSPIVDLLADGGLAWNFFDPDTVVISVVNMAAWQWTGYNVIIFYAALQAVPREVLEASAIDGAGSVTTALRVKVPMIRSAVVLTTLFTVVGSIQLFTEPRVVQLKAQGMDSAWSPVLYIYRAAFTEHDYGLAAAASLLLAGLAGGLSYAVTKFGNRTRKGALA</sequence>
<comment type="similarity">
    <text evidence="7">Belongs to the binding-protein-dependent transport system permease family.</text>
</comment>
<keyword evidence="6 7" id="KW-0472">Membrane</keyword>
<dbReference type="InterPro" id="IPR050809">
    <property type="entry name" value="UgpAE/MalFG_permease"/>
</dbReference>
<organism evidence="9 10">
    <name type="scientific">Actinomadura fulvescens</name>
    <dbReference type="NCBI Taxonomy" id="46160"/>
    <lineage>
        <taxon>Bacteria</taxon>
        <taxon>Bacillati</taxon>
        <taxon>Actinomycetota</taxon>
        <taxon>Actinomycetes</taxon>
        <taxon>Streptosporangiales</taxon>
        <taxon>Thermomonosporaceae</taxon>
        <taxon>Actinomadura</taxon>
    </lineage>
</organism>
<feature type="transmembrane region" description="Helical" evidence="7">
    <location>
        <begin position="12"/>
        <end position="39"/>
    </location>
</feature>
<keyword evidence="2 7" id="KW-0813">Transport</keyword>
<dbReference type="Proteomes" id="UP001501509">
    <property type="component" value="Unassembled WGS sequence"/>
</dbReference>
<evidence type="ECO:0000313" key="10">
    <source>
        <dbReference type="Proteomes" id="UP001501509"/>
    </source>
</evidence>
<dbReference type="EMBL" id="BAAATD010000016">
    <property type="protein sequence ID" value="GAA2631944.1"/>
    <property type="molecule type" value="Genomic_DNA"/>
</dbReference>
<evidence type="ECO:0000256" key="4">
    <source>
        <dbReference type="ARBA" id="ARBA00022692"/>
    </source>
</evidence>
<keyword evidence="4 7" id="KW-0812">Transmembrane</keyword>
<feature type="transmembrane region" description="Helical" evidence="7">
    <location>
        <begin position="164"/>
        <end position="188"/>
    </location>
</feature>
<dbReference type="InterPro" id="IPR000515">
    <property type="entry name" value="MetI-like"/>
</dbReference>
<dbReference type="PANTHER" id="PTHR43227">
    <property type="entry name" value="BLL4140 PROTEIN"/>
    <property type="match status" value="1"/>
</dbReference>
<feature type="domain" description="ABC transmembrane type-1" evidence="8">
    <location>
        <begin position="79"/>
        <end position="291"/>
    </location>
</feature>
<dbReference type="SUPFAM" id="SSF161098">
    <property type="entry name" value="MetI-like"/>
    <property type="match status" value="1"/>
</dbReference>
<evidence type="ECO:0000256" key="6">
    <source>
        <dbReference type="ARBA" id="ARBA00023136"/>
    </source>
</evidence>
<proteinExistence type="inferred from homology"/>
<reference evidence="9 10" key="1">
    <citation type="journal article" date="2019" name="Int. J. Syst. Evol. Microbiol.">
        <title>The Global Catalogue of Microorganisms (GCM) 10K type strain sequencing project: providing services to taxonomists for standard genome sequencing and annotation.</title>
        <authorList>
            <consortium name="The Broad Institute Genomics Platform"/>
            <consortium name="The Broad Institute Genome Sequencing Center for Infectious Disease"/>
            <person name="Wu L."/>
            <person name="Ma J."/>
        </authorList>
    </citation>
    <scope>NUCLEOTIDE SEQUENCE [LARGE SCALE GENOMIC DNA]</scope>
    <source>
        <strain evidence="9 10">JCM 6833</strain>
    </source>
</reference>
<keyword evidence="10" id="KW-1185">Reference proteome</keyword>
<dbReference type="CDD" id="cd06261">
    <property type="entry name" value="TM_PBP2"/>
    <property type="match status" value="1"/>
</dbReference>
<evidence type="ECO:0000256" key="5">
    <source>
        <dbReference type="ARBA" id="ARBA00022989"/>
    </source>
</evidence>
<evidence type="ECO:0000313" key="9">
    <source>
        <dbReference type="EMBL" id="GAA2631944.1"/>
    </source>
</evidence>
<gene>
    <name evidence="9" type="ORF">GCM10010411_82670</name>
</gene>
<keyword evidence="3" id="KW-1003">Cell membrane</keyword>
<evidence type="ECO:0000256" key="1">
    <source>
        <dbReference type="ARBA" id="ARBA00004651"/>
    </source>
</evidence>
<evidence type="ECO:0000256" key="2">
    <source>
        <dbReference type="ARBA" id="ARBA00022448"/>
    </source>
</evidence>
<dbReference type="Gene3D" id="1.10.3720.10">
    <property type="entry name" value="MetI-like"/>
    <property type="match status" value="1"/>
</dbReference>
<feature type="transmembrane region" description="Helical" evidence="7">
    <location>
        <begin position="82"/>
        <end position="103"/>
    </location>
</feature>